<proteinExistence type="predicted"/>
<feature type="transmembrane region" description="Helical" evidence="1">
    <location>
        <begin position="53"/>
        <end position="79"/>
    </location>
</feature>
<keyword evidence="1" id="KW-0472">Membrane</keyword>
<dbReference type="EMBL" id="CAFBOF010000050">
    <property type="protein sequence ID" value="CAB4986787.1"/>
    <property type="molecule type" value="Genomic_DNA"/>
</dbReference>
<keyword evidence="1" id="KW-1133">Transmembrane helix</keyword>
<protein>
    <submittedName>
        <fullName evidence="5">Unannotated protein</fullName>
    </submittedName>
</protein>
<organism evidence="5">
    <name type="scientific">freshwater metagenome</name>
    <dbReference type="NCBI Taxonomy" id="449393"/>
    <lineage>
        <taxon>unclassified sequences</taxon>
        <taxon>metagenomes</taxon>
        <taxon>ecological metagenomes</taxon>
    </lineage>
</organism>
<gene>
    <name evidence="2" type="ORF">UFOPK2683_00982</name>
    <name evidence="3" type="ORF">UFOPK3605_00958</name>
    <name evidence="4" type="ORF">UFOPK3897_01479</name>
    <name evidence="5" type="ORF">UFOPK4121_01157</name>
</gene>
<dbReference type="AlphaFoldDB" id="A0A6J7RJU8"/>
<dbReference type="EMBL" id="CAEZYK010000052">
    <property type="protein sequence ID" value="CAB4726022.1"/>
    <property type="molecule type" value="Genomic_DNA"/>
</dbReference>
<accession>A0A6J7RJU8</accession>
<evidence type="ECO:0000313" key="3">
    <source>
        <dbReference type="EMBL" id="CAB4908804.1"/>
    </source>
</evidence>
<evidence type="ECO:0000256" key="1">
    <source>
        <dbReference type="SAM" id="Phobius"/>
    </source>
</evidence>
<feature type="transmembrane region" description="Helical" evidence="1">
    <location>
        <begin position="20"/>
        <end position="41"/>
    </location>
</feature>
<dbReference type="EMBL" id="CAFBPQ010000039">
    <property type="protein sequence ID" value="CAB5028730.1"/>
    <property type="molecule type" value="Genomic_DNA"/>
</dbReference>
<sequence>MSDYSGREAPPQMPSRRVYLLAFLGVVLGGIFGGIIGFGLARTGCTGDCQAEQLLGTIVGASLAAIGTGIVAVLALRAVSEWNVKTR</sequence>
<keyword evidence="1" id="KW-0812">Transmembrane</keyword>
<evidence type="ECO:0000313" key="4">
    <source>
        <dbReference type="EMBL" id="CAB4986787.1"/>
    </source>
</evidence>
<evidence type="ECO:0000313" key="2">
    <source>
        <dbReference type="EMBL" id="CAB4726022.1"/>
    </source>
</evidence>
<dbReference type="EMBL" id="CAFBMM010000044">
    <property type="protein sequence ID" value="CAB4908804.1"/>
    <property type="molecule type" value="Genomic_DNA"/>
</dbReference>
<reference evidence="5" key="1">
    <citation type="submission" date="2020-05" db="EMBL/GenBank/DDBJ databases">
        <authorList>
            <person name="Chiriac C."/>
            <person name="Salcher M."/>
            <person name="Ghai R."/>
            <person name="Kavagutti S V."/>
        </authorList>
    </citation>
    <scope>NUCLEOTIDE SEQUENCE</scope>
</reference>
<name>A0A6J7RJU8_9ZZZZ</name>
<evidence type="ECO:0000313" key="5">
    <source>
        <dbReference type="EMBL" id="CAB5028730.1"/>
    </source>
</evidence>